<accession>A0A848M0X0</accession>
<feature type="domain" description="Immunity protein 52" evidence="1">
    <location>
        <begin position="16"/>
        <end position="244"/>
    </location>
</feature>
<dbReference type="AlphaFoldDB" id="A0A848M0X0"/>
<dbReference type="Proteomes" id="UP000518300">
    <property type="component" value="Unassembled WGS sequence"/>
</dbReference>
<comment type="caution">
    <text evidence="2">The sequence shown here is derived from an EMBL/GenBank/DDBJ whole genome shotgun (WGS) entry which is preliminary data.</text>
</comment>
<dbReference type="Pfam" id="PF15579">
    <property type="entry name" value="Imm52"/>
    <property type="match status" value="1"/>
</dbReference>
<protein>
    <recommendedName>
        <fullName evidence="1">Immunity protein 52 domain-containing protein</fullName>
    </recommendedName>
</protein>
<keyword evidence="3" id="KW-1185">Reference proteome</keyword>
<name>A0A848M0X0_9BACT</name>
<reference evidence="2 3" key="1">
    <citation type="submission" date="2020-04" db="EMBL/GenBank/DDBJ databases">
        <title>Draft genome of Pyxidicoccus fallax type strain.</title>
        <authorList>
            <person name="Whitworth D.E."/>
        </authorList>
    </citation>
    <scope>NUCLEOTIDE SEQUENCE [LARGE SCALE GENOMIC DNA]</scope>
    <source>
        <strain evidence="2 3">DSM 14698</strain>
    </source>
</reference>
<evidence type="ECO:0000313" key="3">
    <source>
        <dbReference type="Proteomes" id="UP000518300"/>
    </source>
</evidence>
<proteinExistence type="predicted"/>
<dbReference type="InterPro" id="IPR028969">
    <property type="entry name" value="Imm52"/>
</dbReference>
<dbReference type="RefSeq" id="WP_169352545.1">
    <property type="nucleotide sequence ID" value="NZ_JABBJJ010000627.1"/>
</dbReference>
<evidence type="ECO:0000313" key="2">
    <source>
        <dbReference type="EMBL" id="NMO23480.1"/>
    </source>
</evidence>
<dbReference type="EMBL" id="JABBJJ010000627">
    <property type="protein sequence ID" value="NMO23480.1"/>
    <property type="molecule type" value="Genomic_DNA"/>
</dbReference>
<evidence type="ECO:0000259" key="1">
    <source>
        <dbReference type="Pfam" id="PF15579"/>
    </source>
</evidence>
<sequence>MRADGLFEQESHNVLMYWGARQESATECARRAQRLFQSLAECDPALRHWYTRGHTTRGRPGVPVDTKVLAPLEEEMLRGRHWTDRNKRVIEELGFLTHFWNEETPALQITITCGAYTSTPNSCILMLRGGGTTSPRLLNVPMLARLMTIMVEAWDVDHGLVSTNNYTLLIGRKDSGPVGAGWLTYVSRRQGEVPPMPDGVRIESLGEHGTLLVLPVEGFTADNAEHVALAGQVRQRLMNAGLLELRQR</sequence>
<organism evidence="2 3">
    <name type="scientific">Pyxidicoccus fallax</name>
    <dbReference type="NCBI Taxonomy" id="394095"/>
    <lineage>
        <taxon>Bacteria</taxon>
        <taxon>Pseudomonadati</taxon>
        <taxon>Myxococcota</taxon>
        <taxon>Myxococcia</taxon>
        <taxon>Myxococcales</taxon>
        <taxon>Cystobacterineae</taxon>
        <taxon>Myxococcaceae</taxon>
        <taxon>Pyxidicoccus</taxon>
    </lineage>
</organism>
<gene>
    <name evidence="2" type="ORF">HG543_52795</name>
</gene>